<dbReference type="WBParaSite" id="Gr19_v10_g9812.t1">
    <property type="protein sequence ID" value="Gr19_v10_g9812.t1"/>
    <property type="gene ID" value="Gr19_v10_g9812"/>
</dbReference>
<name>A0A914IE99_GLORO</name>
<reference evidence="2" key="1">
    <citation type="submission" date="2022-11" db="UniProtKB">
        <authorList>
            <consortium name="WormBaseParasite"/>
        </authorList>
    </citation>
    <scope>IDENTIFICATION</scope>
</reference>
<dbReference type="AlphaFoldDB" id="A0A914IE99"/>
<protein>
    <submittedName>
        <fullName evidence="2">Uncharacterized protein</fullName>
    </submittedName>
</protein>
<organism evidence="1 2">
    <name type="scientific">Globodera rostochiensis</name>
    <name type="common">Golden nematode worm</name>
    <name type="synonym">Heterodera rostochiensis</name>
    <dbReference type="NCBI Taxonomy" id="31243"/>
    <lineage>
        <taxon>Eukaryota</taxon>
        <taxon>Metazoa</taxon>
        <taxon>Ecdysozoa</taxon>
        <taxon>Nematoda</taxon>
        <taxon>Chromadorea</taxon>
        <taxon>Rhabditida</taxon>
        <taxon>Tylenchina</taxon>
        <taxon>Tylenchomorpha</taxon>
        <taxon>Tylenchoidea</taxon>
        <taxon>Heteroderidae</taxon>
        <taxon>Heteroderinae</taxon>
        <taxon>Globodera</taxon>
    </lineage>
</organism>
<keyword evidence="1" id="KW-1185">Reference proteome</keyword>
<evidence type="ECO:0000313" key="2">
    <source>
        <dbReference type="WBParaSite" id="Gr19_v10_g9812.t1"/>
    </source>
</evidence>
<accession>A0A914IE99</accession>
<proteinExistence type="predicted"/>
<evidence type="ECO:0000313" key="1">
    <source>
        <dbReference type="Proteomes" id="UP000887572"/>
    </source>
</evidence>
<sequence>MALISDRYDRLVDKHFKKRKWSLGSLEIRCATDGNGAQIANLSGVWQPIPQEPFPGKVIGFEMISINFIEFFSAFDAFSTPPGKLLKFILPTTKAAASTSKGGEVGAFKAMLSFIYADDPSGISEDNVFAVLYAVSSNFFSAFVAFSTPPGKLLKFIPPTTKAAASTSKGKWSLGWLEIIAQLTRMAHKLSTSPVYGSQFLKNRFQANFIDQTVIEFLQRICCLFNSHGKTVEIYTPDDQSRSWKLFFNRFGLWSMTTSTTYV</sequence>
<dbReference type="Proteomes" id="UP000887572">
    <property type="component" value="Unplaced"/>
</dbReference>